<dbReference type="PROSITE" id="PS00086">
    <property type="entry name" value="CYTOCHROME_P450"/>
    <property type="match status" value="1"/>
</dbReference>
<dbReference type="InterPro" id="IPR017972">
    <property type="entry name" value="Cyt_P450_CS"/>
</dbReference>
<dbReference type="CDD" id="cd20625">
    <property type="entry name" value="CYP164-like"/>
    <property type="match status" value="1"/>
</dbReference>
<accession>A0A3A4AZZ7</accession>
<dbReference type="FunFam" id="1.10.630.10:FF:000018">
    <property type="entry name" value="Cytochrome P450 monooxygenase"/>
    <property type="match status" value="1"/>
</dbReference>
<dbReference type="PRINTS" id="PR00359">
    <property type="entry name" value="BP450"/>
</dbReference>
<evidence type="ECO:0000313" key="9">
    <source>
        <dbReference type="Proteomes" id="UP000265768"/>
    </source>
</evidence>
<keyword evidence="9" id="KW-1185">Reference proteome</keyword>
<name>A0A3A4AZZ7_9ACTN</name>
<dbReference type="Pfam" id="PF00067">
    <property type="entry name" value="p450"/>
    <property type="match status" value="2"/>
</dbReference>
<dbReference type="InterPro" id="IPR002397">
    <property type="entry name" value="Cyt_P450_B"/>
</dbReference>
<reference evidence="8 9" key="1">
    <citation type="submission" date="2018-09" db="EMBL/GenBank/DDBJ databases">
        <title>YIM 75507 draft genome.</title>
        <authorList>
            <person name="Tang S."/>
            <person name="Feng Y."/>
        </authorList>
    </citation>
    <scope>NUCLEOTIDE SEQUENCE [LARGE SCALE GENOMIC DNA]</scope>
    <source>
        <strain evidence="8 9">YIM 75507</strain>
    </source>
</reference>
<dbReference type="PANTHER" id="PTHR46696:SF1">
    <property type="entry name" value="CYTOCHROME P450 YJIB-RELATED"/>
    <property type="match status" value="1"/>
</dbReference>
<keyword evidence="3 7" id="KW-0479">Metal-binding</keyword>
<organism evidence="8 9">
    <name type="scientific">Bailinhaonella thermotolerans</name>
    <dbReference type="NCBI Taxonomy" id="1070861"/>
    <lineage>
        <taxon>Bacteria</taxon>
        <taxon>Bacillati</taxon>
        <taxon>Actinomycetota</taxon>
        <taxon>Actinomycetes</taxon>
        <taxon>Streptosporangiales</taxon>
        <taxon>Streptosporangiaceae</taxon>
        <taxon>Bailinhaonella</taxon>
    </lineage>
</organism>
<keyword evidence="5 7" id="KW-0408">Iron</keyword>
<dbReference type="OrthoDB" id="4156795at2"/>
<dbReference type="GO" id="GO:0020037">
    <property type="term" value="F:heme binding"/>
    <property type="evidence" value="ECO:0007669"/>
    <property type="project" value="InterPro"/>
</dbReference>
<dbReference type="Proteomes" id="UP000265768">
    <property type="component" value="Unassembled WGS sequence"/>
</dbReference>
<evidence type="ECO:0000256" key="5">
    <source>
        <dbReference type="ARBA" id="ARBA00023004"/>
    </source>
</evidence>
<dbReference type="GO" id="GO:0004497">
    <property type="term" value="F:monooxygenase activity"/>
    <property type="evidence" value="ECO:0007669"/>
    <property type="project" value="UniProtKB-KW"/>
</dbReference>
<dbReference type="PANTHER" id="PTHR46696">
    <property type="entry name" value="P450, PUTATIVE (EUROFUNG)-RELATED"/>
    <property type="match status" value="1"/>
</dbReference>
<keyword evidence="6 7" id="KW-0503">Monooxygenase</keyword>
<dbReference type="RefSeq" id="WP_119929119.1">
    <property type="nucleotide sequence ID" value="NZ_QZEY01000011.1"/>
</dbReference>
<keyword evidence="2 7" id="KW-0349">Heme</keyword>
<dbReference type="AlphaFoldDB" id="A0A3A4AZZ7"/>
<evidence type="ECO:0000256" key="7">
    <source>
        <dbReference type="RuleBase" id="RU000461"/>
    </source>
</evidence>
<dbReference type="GO" id="GO:0016705">
    <property type="term" value="F:oxidoreductase activity, acting on paired donors, with incorporation or reduction of molecular oxygen"/>
    <property type="evidence" value="ECO:0007669"/>
    <property type="project" value="InterPro"/>
</dbReference>
<evidence type="ECO:0000256" key="1">
    <source>
        <dbReference type="ARBA" id="ARBA00010617"/>
    </source>
</evidence>
<dbReference type="Gene3D" id="1.10.630.10">
    <property type="entry name" value="Cytochrome P450"/>
    <property type="match status" value="1"/>
</dbReference>
<evidence type="ECO:0000256" key="4">
    <source>
        <dbReference type="ARBA" id="ARBA00023002"/>
    </source>
</evidence>
<comment type="similarity">
    <text evidence="1 7">Belongs to the cytochrome P450 family.</text>
</comment>
<dbReference type="InterPro" id="IPR001128">
    <property type="entry name" value="Cyt_P450"/>
</dbReference>
<evidence type="ECO:0000313" key="8">
    <source>
        <dbReference type="EMBL" id="RJL27218.1"/>
    </source>
</evidence>
<dbReference type="InterPro" id="IPR036396">
    <property type="entry name" value="Cyt_P450_sf"/>
</dbReference>
<proteinExistence type="inferred from homology"/>
<keyword evidence="4 7" id="KW-0560">Oxidoreductase</keyword>
<evidence type="ECO:0000256" key="2">
    <source>
        <dbReference type="ARBA" id="ARBA00022617"/>
    </source>
</evidence>
<evidence type="ECO:0000256" key="3">
    <source>
        <dbReference type="ARBA" id="ARBA00022723"/>
    </source>
</evidence>
<dbReference type="GO" id="GO:0005506">
    <property type="term" value="F:iron ion binding"/>
    <property type="evidence" value="ECO:0007669"/>
    <property type="project" value="InterPro"/>
</dbReference>
<gene>
    <name evidence="8" type="ORF">D5H75_25840</name>
</gene>
<protein>
    <submittedName>
        <fullName evidence="8">Cytochrome P450</fullName>
    </submittedName>
</protein>
<evidence type="ECO:0000256" key="6">
    <source>
        <dbReference type="ARBA" id="ARBA00023033"/>
    </source>
</evidence>
<dbReference type="EMBL" id="QZEY01000011">
    <property type="protein sequence ID" value="RJL27218.1"/>
    <property type="molecule type" value="Genomic_DNA"/>
</dbReference>
<dbReference type="SUPFAM" id="SSF48264">
    <property type="entry name" value="Cytochrome P450"/>
    <property type="match status" value="1"/>
</dbReference>
<sequence length="400" mass="43283">MEAAHLPPRFDPHDPGLHDDPYPVYARLREAGPLCRGGPAQWVVTRYDEVAALLSDPRLGAELPEAYHRLSAGPGPAGDFVQRIMLYKDRPAHVRLRRLMGQGFSPGAVRRLRGRIGELADGLLAPALEAGRMDAAEDLALPLPIMVVCELIGIPPGDRAEVRPRAFDLGRAIAASGDPAGREAADRAVVWLRDYIGGLLAERRVKPRDDLLSRLLSAQEGDDRLTAGEIVDNVVFLFFAGFETTTSLLGTGCAALLGHPGVLDRLRDDPGLVPTAVEEFLRHDAPIQSRVRLVREPVTVGGRTLRPGRMLLLLIGSANRDERRFPDPDRLDPARSPNPHVSFGGGPHFCLGAALARAEGEIVFTRLARRVADIAPAGPPVRSPGPLRAFTRLPVALRPA</sequence>
<comment type="caution">
    <text evidence="8">The sequence shown here is derived from an EMBL/GenBank/DDBJ whole genome shotgun (WGS) entry which is preliminary data.</text>
</comment>